<dbReference type="InterPro" id="IPR035959">
    <property type="entry name" value="RutC-like_sf"/>
</dbReference>
<dbReference type="NCBIfam" id="TIGR01796">
    <property type="entry name" value="CM_mono_aroH"/>
    <property type="match status" value="1"/>
</dbReference>
<name>A0A0W8E7S5_9ZZZZ</name>
<dbReference type="CDD" id="cd02185">
    <property type="entry name" value="AroH"/>
    <property type="match status" value="1"/>
</dbReference>
<keyword evidence="1" id="KW-0413">Isomerase</keyword>
<gene>
    <name evidence="1" type="ORF">ASZ90_017813</name>
</gene>
<sequence>MGEVDKVMLVRGIRGATTIEKDQKDEILTATTELLQMIKQENQIDVEDIASVLFSTTSDIRSAFPALAARNIGWNQVPLLCFQEIEVPGSLPRCIRVLMHVNTDKSQDEIRHIYLKEARQLRSDISG</sequence>
<dbReference type="AlphaFoldDB" id="A0A0W8E7S5"/>
<dbReference type="Pfam" id="PF07736">
    <property type="entry name" value="CM_1"/>
    <property type="match status" value="1"/>
</dbReference>
<dbReference type="EC" id="5.4.99.5" evidence="1"/>
<dbReference type="SUPFAM" id="SSF55298">
    <property type="entry name" value="YjgF-like"/>
    <property type="match status" value="1"/>
</dbReference>
<dbReference type="GO" id="GO:0046417">
    <property type="term" value="P:chorismate metabolic process"/>
    <property type="evidence" value="ECO:0007669"/>
    <property type="project" value="TreeGrafter"/>
</dbReference>
<comment type="caution">
    <text evidence="1">The sequence shown here is derived from an EMBL/GenBank/DDBJ whole genome shotgun (WGS) entry which is preliminary data.</text>
</comment>
<dbReference type="PROSITE" id="PS51167">
    <property type="entry name" value="CHORISMATE_MUT_1"/>
    <property type="match status" value="1"/>
</dbReference>
<dbReference type="GO" id="GO:0004106">
    <property type="term" value="F:chorismate mutase activity"/>
    <property type="evidence" value="ECO:0007669"/>
    <property type="project" value="UniProtKB-EC"/>
</dbReference>
<dbReference type="InterPro" id="IPR008243">
    <property type="entry name" value="Chorismate_mutase_AroH"/>
</dbReference>
<proteinExistence type="predicted"/>
<dbReference type="PIRSF" id="PIRSF005965">
    <property type="entry name" value="Chor_mut_AroH"/>
    <property type="match status" value="1"/>
</dbReference>
<organism evidence="1">
    <name type="scientific">hydrocarbon metagenome</name>
    <dbReference type="NCBI Taxonomy" id="938273"/>
    <lineage>
        <taxon>unclassified sequences</taxon>
        <taxon>metagenomes</taxon>
        <taxon>ecological metagenomes</taxon>
    </lineage>
</organism>
<dbReference type="PANTHER" id="PTHR21164">
    <property type="entry name" value="CHORISMATE MUTASE"/>
    <property type="match status" value="1"/>
</dbReference>
<dbReference type="EMBL" id="LNQE01001842">
    <property type="protein sequence ID" value="KUG04674.1"/>
    <property type="molecule type" value="Genomic_DNA"/>
</dbReference>
<dbReference type="Gene3D" id="3.30.1330.40">
    <property type="entry name" value="RutC-like"/>
    <property type="match status" value="1"/>
</dbReference>
<accession>A0A0W8E7S5</accession>
<evidence type="ECO:0000313" key="1">
    <source>
        <dbReference type="EMBL" id="KUG04674.1"/>
    </source>
</evidence>
<dbReference type="PANTHER" id="PTHR21164:SF0">
    <property type="entry name" value="CHORISMATE MUTASE AROH"/>
    <property type="match status" value="1"/>
</dbReference>
<reference evidence="1" key="1">
    <citation type="journal article" date="2015" name="Proc. Natl. Acad. Sci. U.S.A.">
        <title>Networks of energetic and metabolic interactions define dynamics in microbial communities.</title>
        <authorList>
            <person name="Embree M."/>
            <person name="Liu J.K."/>
            <person name="Al-Bassam M.M."/>
            <person name="Zengler K."/>
        </authorList>
    </citation>
    <scope>NUCLEOTIDE SEQUENCE</scope>
</reference>
<protein>
    <submittedName>
        <fullName evidence="1">Chorismate mutase ii</fullName>
        <ecNumber evidence="1">5.4.99.5</ecNumber>
    </submittedName>
</protein>